<evidence type="ECO:0000313" key="2">
    <source>
        <dbReference type="Proteomes" id="UP000694251"/>
    </source>
</evidence>
<proteinExistence type="predicted"/>
<accession>A0A8T2CE94</accession>
<comment type="caution">
    <text evidence="1">The sequence shown here is derived from an EMBL/GenBank/DDBJ whole genome shotgun (WGS) entry which is preliminary data.</text>
</comment>
<reference evidence="1 2" key="1">
    <citation type="submission" date="2020-12" db="EMBL/GenBank/DDBJ databases">
        <title>Concerted genomic and epigenomic changes stabilize Arabidopsis allopolyploids.</title>
        <authorList>
            <person name="Chen Z."/>
        </authorList>
    </citation>
    <scope>NUCLEOTIDE SEQUENCE [LARGE SCALE GENOMIC DNA]</scope>
    <source>
        <strain evidence="1">As9502</strain>
        <tissue evidence="1">Leaf</tissue>
    </source>
</reference>
<protein>
    <submittedName>
        <fullName evidence="1">Uncharacterized protein</fullName>
    </submittedName>
</protein>
<evidence type="ECO:0000313" key="1">
    <source>
        <dbReference type="EMBL" id="KAG7598658.1"/>
    </source>
</evidence>
<dbReference type="EMBL" id="JAEFBJ010000006">
    <property type="protein sequence ID" value="KAG7598658.1"/>
    <property type="molecule type" value="Genomic_DNA"/>
</dbReference>
<organism evidence="1 2">
    <name type="scientific">Arabidopsis suecica</name>
    <name type="common">Swedish thale-cress</name>
    <name type="synonym">Cardaminopsis suecica</name>
    <dbReference type="NCBI Taxonomy" id="45249"/>
    <lineage>
        <taxon>Eukaryota</taxon>
        <taxon>Viridiplantae</taxon>
        <taxon>Streptophyta</taxon>
        <taxon>Embryophyta</taxon>
        <taxon>Tracheophyta</taxon>
        <taxon>Spermatophyta</taxon>
        <taxon>Magnoliopsida</taxon>
        <taxon>eudicotyledons</taxon>
        <taxon>Gunneridae</taxon>
        <taxon>Pentapetalae</taxon>
        <taxon>rosids</taxon>
        <taxon>malvids</taxon>
        <taxon>Brassicales</taxon>
        <taxon>Brassicaceae</taxon>
        <taxon>Camelineae</taxon>
        <taxon>Arabidopsis</taxon>
    </lineage>
</organism>
<dbReference type="Proteomes" id="UP000694251">
    <property type="component" value="Chromosome 6"/>
</dbReference>
<sequence>MAQYNLRDNNAHMVASYHFVPSSSLHTTQTITIYPSQELTSKVSNASMADFASVSFCQVLKQSFVSDSIRNSIKLSSIPIKILAQSRILFRSCRKRESISPP</sequence>
<keyword evidence="2" id="KW-1185">Reference proteome</keyword>
<name>A0A8T2CE94_ARASU</name>
<gene>
    <name evidence="1" type="ORF">ISN44_As06g028870</name>
</gene>
<dbReference type="AlphaFoldDB" id="A0A8T2CE94"/>